<evidence type="ECO:0000256" key="3">
    <source>
        <dbReference type="ARBA" id="ARBA00005300"/>
    </source>
</evidence>
<dbReference type="EMBL" id="PPGH01000035">
    <property type="protein sequence ID" value="PQJ96019.1"/>
    <property type="molecule type" value="Genomic_DNA"/>
</dbReference>
<dbReference type="HAMAP" id="MF_00042">
    <property type="entry name" value="RNase_H"/>
    <property type="match status" value="1"/>
</dbReference>
<accession>A0A2S7XQK4</accession>
<keyword evidence="15" id="KW-1185">Reference proteome</keyword>
<keyword evidence="6 12" id="KW-0540">Nuclease</keyword>
<keyword evidence="10" id="KW-0269">Exonuclease</keyword>
<dbReference type="InterPro" id="IPR036397">
    <property type="entry name" value="RNaseH_sf"/>
</dbReference>
<evidence type="ECO:0000256" key="5">
    <source>
        <dbReference type="ARBA" id="ARBA00012180"/>
    </source>
</evidence>
<dbReference type="Pfam" id="PF00075">
    <property type="entry name" value="RNase_H"/>
    <property type="match status" value="1"/>
</dbReference>
<comment type="catalytic activity">
    <reaction evidence="1 12">
        <text>Endonucleolytic cleavage to 5'-phosphomonoester.</text>
        <dbReference type="EC" id="3.1.26.4"/>
    </reaction>
</comment>
<dbReference type="Pfam" id="PF00929">
    <property type="entry name" value="RNase_T"/>
    <property type="match status" value="1"/>
</dbReference>
<dbReference type="SUPFAM" id="SSF53098">
    <property type="entry name" value="Ribonuclease H-like"/>
    <property type="match status" value="2"/>
</dbReference>
<dbReference type="InterPro" id="IPR050092">
    <property type="entry name" value="RNase_H"/>
</dbReference>
<dbReference type="CDD" id="cd09278">
    <property type="entry name" value="RNase_HI_prokaryote_like"/>
    <property type="match status" value="1"/>
</dbReference>
<evidence type="ECO:0000259" key="13">
    <source>
        <dbReference type="PROSITE" id="PS50879"/>
    </source>
</evidence>
<reference evidence="14 15" key="1">
    <citation type="submission" date="2018-01" db="EMBL/GenBank/DDBJ databases">
        <title>The complete genome sequence of Chromatium okenii LaCa, a purple sulfur bacterium with a turbulent life.</title>
        <authorList>
            <person name="Luedin S.M."/>
            <person name="Liechti N."/>
            <person name="Storelli N."/>
            <person name="Danza F."/>
            <person name="Wittwer M."/>
            <person name="Pothier J.F."/>
            <person name="Tonolla M.A."/>
        </authorList>
    </citation>
    <scope>NUCLEOTIDE SEQUENCE [LARGE SCALE GENOMIC DNA]</scope>
    <source>
        <strain evidence="14 15">LaCa</strain>
    </source>
</reference>
<dbReference type="GO" id="GO:0043137">
    <property type="term" value="P:DNA replication, removal of RNA primer"/>
    <property type="evidence" value="ECO:0007669"/>
    <property type="project" value="TreeGrafter"/>
</dbReference>
<evidence type="ECO:0000256" key="11">
    <source>
        <dbReference type="ARBA" id="ARBA00022842"/>
    </source>
</evidence>
<dbReference type="InterPro" id="IPR013520">
    <property type="entry name" value="Ribonucl_H"/>
</dbReference>
<comment type="similarity">
    <text evidence="3 12">Belongs to the RNase H family.</text>
</comment>
<keyword evidence="7 12" id="KW-0479">Metal-binding</keyword>
<feature type="domain" description="RNase H type-1" evidence="13">
    <location>
        <begin position="1"/>
        <end position="142"/>
    </location>
</feature>
<comment type="subunit">
    <text evidence="4 12">Monomer.</text>
</comment>
<dbReference type="InterPro" id="IPR012337">
    <property type="entry name" value="RNaseH-like_sf"/>
</dbReference>
<dbReference type="Proteomes" id="UP000239936">
    <property type="component" value="Unassembled WGS sequence"/>
</dbReference>
<evidence type="ECO:0000313" key="14">
    <source>
        <dbReference type="EMBL" id="PQJ96019.1"/>
    </source>
</evidence>
<sequence length="226" mass="25847">MADCVQVFTDGACKGNPGPGGWGVLWRRGAVEQELYGGERDTTNNRMELMAVIVALETLDRTAPLEITTDSQYVARGVNEWMRKWKRNGWRTANREPVKNRDLWERLDVALKGHQVRWCWVKSHAGHADNERADRLANQGVIGHRKVSNMRQIALDTETTGLSFAAGDRVIEIGCVELIDRQLTGNEFHCYLQPDRAVNPRRSKFTVSPTLFWWENRALRISPRSF</sequence>
<dbReference type="Gene3D" id="3.30.420.10">
    <property type="entry name" value="Ribonuclease H-like superfamily/Ribonuclease H"/>
    <property type="match status" value="2"/>
</dbReference>
<dbReference type="FunFam" id="3.30.420.10:FF:000089">
    <property type="entry name" value="Ribonuclease H"/>
    <property type="match status" value="1"/>
</dbReference>
<evidence type="ECO:0000256" key="7">
    <source>
        <dbReference type="ARBA" id="ARBA00022723"/>
    </source>
</evidence>
<keyword evidence="12" id="KW-0963">Cytoplasm</keyword>
<protein>
    <recommendedName>
        <fullName evidence="5 12">Ribonuclease H</fullName>
        <shortName evidence="12">RNase H</shortName>
        <ecNumber evidence="5 12">3.1.26.4</ecNumber>
    </recommendedName>
</protein>
<name>A0A2S7XQK4_9GAMM</name>
<keyword evidence="9 12" id="KW-0378">Hydrolase</keyword>
<dbReference type="PROSITE" id="PS50879">
    <property type="entry name" value="RNASE_H_1"/>
    <property type="match status" value="1"/>
</dbReference>
<dbReference type="GO" id="GO:0004527">
    <property type="term" value="F:exonuclease activity"/>
    <property type="evidence" value="ECO:0007669"/>
    <property type="project" value="UniProtKB-KW"/>
</dbReference>
<evidence type="ECO:0000256" key="12">
    <source>
        <dbReference type="HAMAP-Rule" id="MF_00042"/>
    </source>
</evidence>
<feature type="binding site" evidence="12">
    <location>
        <position position="70"/>
    </location>
    <ligand>
        <name>Mg(2+)</name>
        <dbReference type="ChEBI" id="CHEBI:18420"/>
        <label>1</label>
    </ligand>
</feature>
<evidence type="ECO:0000256" key="4">
    <source>
        <dbReference type="ARBA" id="ARBA00011245"/>
    </source>
</evidence>
<comment type="cofactor">
    <cofactor evidence="12">
        <name>Mg(2+)</name>
        <dbReference type="ChEBI" id="CHEBI:18420"/>
    </cofactor>
    <text evidence="12">Binds 1 Mg(2+) ion per subunit. May bind a second metal ion at a regulatory site, or after substrate binding.</text>
</comment>
<feature type="binding site" evidence="12">
    <location>
        <position position="10"/>
    </location>
    <ligand>
        <name>Mg(2+)</name>
        <dbReference type="ChEBI" id="CHEBI:18420"/>
        <label>1</label>
    </ligand>
</feature>
<dbReference type="PANTHER" id="PTHR10642:SF26">
    <property type="entry name" value="RIBONUCLEASE H1"/>
    <property type="match status" value="1"/>
</dbReference>
<feature type="binding site" evidence="12">
    <location>
        <position position="48"/>
    </location>
    <ligand>
        <name>Mg(2+)</name>
        <dbReference type="ChEBI" id="CHEBI:18420"/>
        <label>1</label>
    </ligand>
</feature>
<organism evidence="14 15">
    <name type="scientific">Chromatium okenii</name>
    <dbReference type="NCBI Taxonomy" id="61644"/>
    <lineage>
        <taxon>Bacteria</taxon>
        <taxon>Pseudomonadati</taxon>
        <taxon>Pseudomonadota</taxon>
        <taxon>Gammaproteobacteria</taxon>
        <taxon>Chromatiales</taxon>
        <taxon>Chromatiaceae</taxon>
        <taxon>Chromatium</taxon>
    </lineage>
</organism>
<evidence type="ECO:0000256" key="1">
    <source>
        <dbReference type="ARBA" id="ARBA00000077"/>
    </source>
</evidence>
<dbReference type="InterPro" id="IPR022892">
    <property type="entry name" value="RNaseHI"/>
</dbReference>
<feature type="binding site" evidence="12">
    <location>
        <position position="134"/>
    </location>
    <ligand>
        <name>Mg(2+)</name>
        <dbReference type="ChEBI" id="CHEBI:18420"/>
        <label>2</label>
    </ligand>
</feature>
<gene>
    <name evidence="12" type="primary">rnhA</name>
    <name evidence="14" type="ORF">CXB77_09260</name>
</gene>
<evidence type="ECO:0000256" key="9">
    <source>
        <dbReference type="ARBA" id="ARBA00022801"/>
    </source>
</evidence>
<evidence type="ECO:0000256" key="8">
    <source>
        <dbReference type="ARBA" id="ARBA00022759"/>
    </source>
</evidence>
<comment type="caution">
    <text evidence="14">The sequence shown here is derived from an EMBL/GenBank/DDBJ whole genome shotgun (WGS) entry which is preliminary data.</text>
</comment>
<evidence type="ECO:0000313" key="15">
    <source>
        <dbReference type="Proteomes" id="UP000239936"/>
    </source>
</evidence>
<evidence type="ECO:0000256" key="10">
    <source>
        <dbReference type="ARBA" id="ARBA00022839"/>
    </source>
</evidence>
<feature type="binding site" evidence="12">
    <location>
        <position position="10"/>
    </location>
    <ligand>
        <name>Mg(2+)</name>
        <dbReference type="ChEBI" id="CHEBI:18420"/>
        <label>2</label>
    </ligand>
</feature>
<evidence type="ECO:0000256" key="2">
    <source>
        <dbReference type="ARBA" id="ARBA00004065"/>
    </source>
</evidence>
<keyword evidence="11 12" id="KW-0460">Magnesium</keyword>
<dbReference type="EC" id="3.1.26.4" evidence="5 12"/>
<evidence type="ECO:0000256" key="6">
    <source>
        <dbReference type="ARBA" id="ARBA00022722"/>
    </source>
</evidence>
<dbReference type="InterPro" id="IPR002156">
    <property type="entry name" value="RNaseH_domain"/>
</dbReference>
<dbReference type="NCBIfam" id="NF001236">
    <property type="entry name" value="PRK00203.1"/>
    <property type="match status" value="1"/>
</dbReference>
<proteinExistence type="inferred from homology"/>
<dbReference type="GO" id="GO:0005737">
    <property type="term" value="C:cytoplasm"/>
    <property type="evidence" value="ECO:0007669"/>
    <property type="project" value="UniProtKB-SubCell"/>
</dbReference>
<comment type="subcellular location">
    <subcellularLocation>
        <location evidence="12">Cytoplasm</location>
    </subcellularLocation>
</comment>
<dbReference type="GO" id="GO:0000287">
    <property type="term" value="F:magnesium ion binding"/>
    <property type="evidence" value="ECO:0007669"/>
    <property type="project" value="UniProtKB-UniRule"/>
</dbReference>
<dbReference type="GO" id="GO:0003676">
    <property type="term" value="F:nucleic acid binding"/>
    <property type="evidence" value="ECO:0007669"/>
    <property type="project" value="InterPro"/>
</dbReference>
<dbReference type="GO" id="GO:0004523">
    <property type="term" value="F:RNA-DNA hybrid ribonuclease activity"/>
    <property type="evidence" value="ECO:0007669"/>
    <property type="project" value="UniProtKB-UniRule"/>
</dbReference>
<dbReference type="PANTHER" id="PTHR10642">
    <property type="entry name" value="RIBONUCLEASE H1"/>
    <property type="match status" value="1"/>
</dbReference>
<comment type="function">
    <text evidence="2 12">Endonuclease that specifically degrades the RNA of RNA-DNA hybrids.</text>
</comment>
<dbReference type="AlphaFoldDB" id="A0A2S7XQK4"/>
<keyword evidence="8 12" id="KW-0255">Endonuclease</keyword>